<keyword evidence="1" id="KW-0812">Transmembrane</keyword>
<dbReference type="EMBL" id="KQ988217">
    <property type="protein sequence ID" value="KZV56212.1"/>
    <property type="molecule type" value="Genomic_DNA"/>
</dbReference>
<dbReference type="Proteomes" id="UP000250235">
    <property type="component" value="Unassembled WGS sequence"/>
</dbReference>
<protein>
    <submittedName>
        <fullName evidence="2">Uncharacterized protein</fullName>
    </submittedName>
</protein>
<feature type="transmembrane region" description="Helical" evidence="1">
    <location>
        <begin position="41"/>
        <end position="61"/>
    </location>
</feature>
<reference evidence="2 3" key="1">
    <citation type="journal article" date="2015" name="Proc. Natl. Acad. Sci. U.S.A.">
        <title>The resurrection genome of Boea hygrometrica: A blueprint for survival of dehydration.</title>
        <authorList>
            <person name="Xiao L."/>
            <person name="Yang G."/>
            <person name="Zhang L."/>
            <person name="Yang X."/>
            <person name="Zhao S."/>
            <person name="Ji Z."/>
            <person name="Zhou Q."/>
            <person name="Hu M."/>
            <person name="Wang Y."/>
            <person name="Chen M."/>
            <person name="Xu Y."/>
            <person name="Jin H."/>
            <person name="Xiao X."/>
            <person name="Hu G."/>
            <person name="Bao F."/>
            <person name="Hu Y."/>
            <person name="Wan P."/>
            <person name="Li L."/>
            <person name="Deng X."/>
            <person name="Kuang T."/>
            <person name="Xiang C."/>
            <person name="Zhu J.K."/>
            <person name="Oliver M.J."/>
            <person name="He Y."/>
        </authorList>
    </citation>
    <scope>NUCLEOTIDE SEQUENCE [LARGE SCALE GENOMIC DNA]</scope>
    <source>
        <strain evidence="3">cv. XS01</strain>
    </source>
</reference>
<gene>
    <name evidence="2" type="ORF">F511_13816</name>
</gene>
<keyword evidence="3" id="KW-1185">Reference proteome</keyword>
<evidence type="ECO:0000256" key="1">
    <source>
        <dbReference type="SAM" id="Phobius"/>
    </source>
</evidence>
<dbReference type="AlphaFoldDB" id="A0A2Z7DFQ9"/>
<proteinExistence type="predicted"/>
<name>A0A2Z7DFQ9_9LAMI</name>
<sequence length="82" mass="9841">MRVRGRPYLVEHAEEQRDGSQQKQKEPLLEIRRLGEMRPIVVSRFVISGQYVYVCHLVLWYDWFLRGAIELYSDLVCLMRLT</sequence>
<organism evidence="2 3">
    <name type="scientific">Dorcoceras hygrometricum</name>
    <dbReference type="NCBI Taxonomy" id="472368"/>
    <lineage>
        <taxon>Eukaryota</taxon>
        <taxon>Viridiplantae</taxon>
        <taxon>Streptophyta</taxon>
        <taxon>Embryophyta</taxon>
        <taxon>Tracheophyta</taxon>
        <taxon>Spermatophyta</taxon>
        <taxon>Magnoliopsida</taxon>
        <taxon>eudicotyledons</taxon>
        <taxon>Gunneridae</taxon>
        <taxon>Pentapetalae</taxon>
        <taxon>asterids</taxon>
        <taxon>lamiids</taxon>
        <taxon>Lamiales</taxon>
        <taxon>Gesneriaceae</taxon>
        <taxon>Didymocarpoideae</taxon>
        <taxon>Trichosporeae</taxon>
        <taxon>Loxocarpinae</taxon>
        <taxon>Dorcoceras</taxon>
    </lineage>
</organism>
<accession>A0A2Z7DFQ9</accession>
<evidence type="ECO:0000313" key="2">
    <source>
        <dbReference type="EMBL" id="KZV56212.1"/>
    </source>
</evidence>
<keyword evidence="1" id="KW-0472">Membrane</keyword>
<keyword evidence="1" id="KW-1133">Transmembrane helix</keyword>
<evidence type="ECO:0000313" key="3">
    <source>
        <dbReference type="Proteomes" id="UP000250235"/>
    </source>
</evidence>